<dbReference type="Proteomes" id="UP000694941">
    <property type="component" value="Unplaced"/>
</dbReference>
<proteinExistence type="predicted"/>
<dbReference type="RefSeq" id="XP_022235569.1">
    <property type="nucleotide sequence ID" value="XM_022379861.1"/>
</dbReference>
<reference evidence="2" key="1">
    <citation type="submission" date="2025-08" db="UniProtKB">
        <authorList>
            <consortium name="RefSeq"/>
        </authorList>
    </citation>
    <scope>IDENTIFICATION</scope>
    <source>
        <tissue evidence="2">Muscle</tissue>
    </source>
</reference>
<gene>
    <name evidence="2" type="primary">LOC111083364</name>
</gene>
<organism evidence="1 2">
    <name type="scientific">Limulus polyphemus</name>
    <name type="common">Atlantic horseshoe crab</name>
    <dbReference type="NCBI Taxonomy" id="6850"/>
    <lineage>
        <taxon>Eukaryota</taxon>
        <taxon>Metazoa</taxon>
        <taxon>Ecdysozoa</taxon>
        <taxon>Arthropoda</taxon>
        <taxon>Chelicerata</taxon>
        <taxon>Merostomata</taxon>
        <taxon>Xiphosura</taxon>
        <taxon>Limulidae</taxon>
        <taxon>Limulus</taxon>
    </lineage>
</organism>
<protein>
    <submittedName>
        <fullName evidence="2">Uncharacterized protein LOC111083364</fullName>
    </submittedName>
</protein>
<evidence type="ECO:0000313" key="1">
    <source>
        <dbReference type="Proteomes" id="UP000694941"/>
    </source>
</evidence>
<evidence type="ECO:0000313" key="2">
    <source>
        <dbReference type="RefSeq" id="XP_022235569.1"/>
    </source>
</evidence>
<accession>A0ABM1RW14</accession>
<keyword evidence="1" id="KW-1185">Reference proteome</keyword>
<dbReference type="GeneID" id="111083364"/>
<sequence>MEECVIEYSDLCIDSLVRQLSQIFIQGAISQNKERCERRDNYLKNVKCVEKIFQPLRGCMKNFILDLELVSIIDIDLLIPTICCSFGKYQKCSLDAIDASCNPNEAEYFTSSINGYSSDLVAAICLEYEPGSSRCQEVKVPKTNTTSSAYLSIFPSLNRALNRLGNEE</sequence>
<dbReference type="PANTHER" id="PTHR33964:SF1">
    <property type="entry name" value="RE45066P"/>
    <property type="match status" value="1"/>
</dbReference>
<name>A0ABM1RW14_LIMPO</name>
<dbReference type="PANTHER" id="PTHR33964">
    <property type="entry name" value="RE45066P-RELATED"/>
    <property type="match status" value="1"/>
</dbReference>